<feature type="compositionally biased region" description="Polar residues" evidence="1">
    <location>
        <begin position="209"/>
        <end position="223"/>
    </location>
</feature>
<feature type="compositionally biased region" description="Basic and acidic residues" evidence="1">
    <location>
        <begin position="400"/>
        <end position="415"/>
    </location>
</feature>
<dbReference type="EMBL" id="FWEW01003615">
    <property type="protein sequence ID" value="SLM40015.1"/>
    <property type="molecule type" value="Genomic_DNA"/>
</dbReference>
<name>A0A1W5DAE4_9LECA</name>
<feature type="compositionally biased region" description="Polar residues" evidence="1">
    <location>
        <begin position="12"/>
        <end position="26"/>
    </location>
</feature>
<dbReference type="AlphaFoldDB" id="A0A1W5DAE4"/>
<evidence type="ECO:0000313" key="3">
    <source>
        <dbReference type="Proteomes" id="UP000192927"/>
    </source>
</evidence>
<keyword evidence="3" id="KW-1185">Reference proteome</keyword>
<feature type="region of interest" description="Disordered" evidence="1">
    <location>
        <begin position="259"/>
        <end position="359"/>
    </location>
</feature>
<accession>A0A1W5DAE4</accession>
<protein>
    <submittedName>
        <fullName evidence="2">Uncharacterized protein</fullName>
    </submittedName>
</protein>
<feature type="region of interest" description="Disordered" evidence="1">
    <location>
        <begin position="376"/>
        <end position="473"/>
    </location>
</feature>
<feature type="compositionally biased region" description="Pro residues" evidence="1">
    <location>
        <begin position="285"/>
        <end position="296"/>
    </location>
</feature>
<feature type="compositionally biased region" description="Polar residues" evidence="1">
    <location>
        <begin position="180"/>
        <end position="197"/>
    </location>
</feature>
<feature type="compositionally biased region" description="Low complexity" evidence="1">
    <location>
        <begin position="76"/>
        <end position="90"/>
    </location>
</feature>
<feature type="compositionally biased region" description="Polar residues" evidence="1">
    <location>
        <begin position="259"/>
        <end position="268"/>
    </location>
</feature>
<feature type="region of interest" description="Disordered" evidence="1">
    <location>
        <begin position="1"/>
        <end position="245"/>
    </location>
</feature>
<feature type="compositionally biased region" description="Low complexity" evidence="1">
    <location>
        <begin position="99"/>
        <end position="108"/>
    </location>
</feature>
<feature type="compositionally biased region" description="Basic and acidic residues" evidence="1">
    <location>
        <begin position="376"/>
        <end position="393"/>
    </location>
</feature>
<sequence length="501" mass="54370">MGEPFPPYSQYAERSQTPPSSYTTKQTWTASGTSTPASASTTNVLGPEQVWRYDQMTPSPPPPAAGSKSARIKSPASHGALAAALSSSGHAKLHKRGGSVSSVHSASSPIHEPRYRPTVSTAPATPPVGYDDIYTPSSPSSASKSKAKIKPFLRKLNQSEKNPLDLSRSAAENEGLGIYTASTMSGGTRSGTETPPSSGRRGYHHRTMSGASQVSTTTVSNLQRPGAQYVHPMRQTPRPYTPPLARSYQPFLMESEVSSAQGGVTATSGYPHHSLDPAAPSSYAPLPPPRTLPPPLHIRTTSAPRLTSSSQTNLPGTPSSLRRNTDRTTASDNMQSSARTSLESAFRMRSRSNTTSDPASQALAIQALRQQFNEKEAAKDLRAQQAEAKARERVSKKREKREMSERRKSEAEDRKRAKSITSARARSAAPSEKSPSNPHANDFGRHVDPECVDSHTAFHNSRRRGRGETATGATKAVSSQWSLFWFKVKTMWLRWKRKILS</sequence>
<proteinExistence type="predicted"/>
<feature type="compositionally biased region" description="Basic and acidic residues" evidence="1">
    <location>
        <begin position="442"/>
        <end position="453"/>
    </location>
</feature>
<reference evidence="3" key="1">
    <citation type="submission" date="2017-03" db="EMBL/GenBank/DDBJ databases">
        <authorList>
            <person name="Sharma R."/>
            <person name="Thines M."/>
        </authorList>
    </citation>
    <scope>NUCLEOTIDE SEQUENCE [LARGE SCALE GENOMIC DNA]</scope>
</reference>
<dbReference type="Proteomes" id="UP000192927">
    <property type="component" value="Unassembled WGS sequence"/>
</dbReference>
<evidence type="ECO:0000256" key="1">
    <source>
        <dbReference type="SAM" id="MobiDB-lite"/>
    </source>
</evidence>
<organism evidence="2 3">
    <name type="scientific">Lasallia pustulata</name>
    <dbReference type="NCBI Taxonomy" id="136370"/>
    <lineage>
        <taxon>Eukaryota</taxon>
        <taxon>Fungi</taxon>
        <taxon>Dikarya</taxon>
        <taxon>Ascomycota</taxon>
        <taxon>Pezizomycotina</taxon>
        <taxon>Lecanoromycetes</taxon>
        <taxon>OSLEUM clade</taxon>
        <taxon>Umbilicariomycetidae</taxon>
        <taxon>Umbilicariales</taxon>
        <taxon>Umbilicariaceae</taxon>
        <taxon>Lasallia</taxon>
    </lineage>
</organism>
<feature type="compositionally biased region" description="Low complexity" evidence="1">
    <location>
        <begin position="27"/>
        <end position="42"/>
    </location>
</feature>
<feature type="compositionally biased region" description="Polar residues" evidence="1">
    <location>
        <begin position="299"/>
        <end position="343"/>
    </location>
</feature>
<evidence type="ECO:0000313" key="2">
    <source>
        <dbReference type="EMBL" id="SLM40015.1"/>
    </source>
</evidence>